<evidence type="ECO:0000256" key="1">
    <source>
        <dbReference type="SAM" id="MobiDB-lite"/>
    </source>
</evidence>
<dbReference type="NCBIfam" id="TIGR02530">
    <property type="entry name" value="flg_new"/>
    <property type="match status" value="1"/>
</dbReference>
<organism evidence="2 3">
    <name type="scientific">Halanaerobium polyolivorans</name>
    <dbReference type="NCBI Taxonomy" id="2886943"/>
    <lineage>
        <taxon>Bacteria</taxon>
        <taxon>Bacillati</taxon>
        <taxon>Bacillota</taxon>
        <taxon>Clostridia</taxon>
        <taxon>Halanaerobiales</taxon>
        <taxon>Halanaerobiaceae</taxon>
        <taxon>Halanaerobium</taxon>
    </lineage>
</organism>
<dbReference type="EMBL" id="JAJFAT010000009">
    <property type="protein sequence ID" value="MCC3145202.1"/>
    <property type="molecule type" value="Genomic_DNA"/>
</dbReference>
<sequence length="127" mass="14512">MDNRININHPLKINQKQKTEQKNKQNEVSDSFKDILEQKIAKKDLSFSKHAKKRVNNRPIPFTKSEFNKLQSGAEKARAKGAKDSLIMVNNTAYIVSIENNKVITAVDEESMEDNVFTNIDSAVFMK</sequence>
<evidence type="ECO:0000313" key="3">
    <source>
        <dbReference type="Proteomes" id="UP001199296"/>
    </source>
</evidence>
<comment type="caution">
    <text evidence="2">The sequence shown here is derived from an EMBL/GenBank/DDBJ whole genome shotgun (WGS) entry which is preliminary data.</text>
</comment>
<protein>
    <submittedName>
        <fullName evidence="2">Flagellar protein</fullName>
    </submittedName>
</protein>
<dbReference type="RefSeq" id="WP_229345790.1">
    <property type="nucleotide sequence ID" value="NZ_JAJFAT010000009.1"/>
</dbReference>
<dbReference type="AlphaFoldDB" id="A0AAW4X071"/>
<reference evidence="2 3" key="1">
    <citation type="submission" date="2021-10" db="EMBL/GenBank/DDBJ databases">
        <authorList>
            <person name="Grouzdev D.S."/>
            <person name="Pantiukh K.S."/>
            <person name="Krutkina M.S."/>
        </authorList>
    </citation>
    <scope>NUCLEOTIDE SEQUENCE [LARGE SCALE GENOMIC DNA]</scope>
    <source>
        <strain evidence="2 3">Z-7514</strain>
    </source>
</reference>
<dbReference type="InterPro" id="IPR013367">
    <property type="entry name" value="Flagellar_put"/>
</dbReference>
<dbReference type="Proteomes" id="UP001199296">
    <property type="component" value="Unassembled WGS sequence"/>
</dbReference>
<keyword evidence="2" id="KW-0966">Cell projection</keyword>
<proteinExistence type="predicted"/>
<keyword evidence="2" id="KW-0969">Cilium</keyword>
<accession>A0AAW4X071</accession>
<keyword evidence="2" id="KW-0282">Flagellum</keyword>
<evidence type="ECO:0000313" key="2">
    <source>
        <dbReference type="EMBL" id="MCC3145202.1"/>
    </source>
</evidence>
<keyword evidence="3" id="KW-1185">Reference proteome</keyword>
<feature type="region of interest" description="Disordered" evidence="1">
    <location>
        <begin position="1"/>
        <end position="30"/>
    </location>
</feature>
<name>A0AAW4X071_9FIRM</name>
<feature type="compositionally biased region" description="Basic and acidic residues" evidence="1">
    <location>
        <begin position="17"/>
        <end position="30"/>
    </location>
</feature>
<dbReference type="Pfam" id="PF12611">
    <property type="entry name" value="Flagellar_put"/>
    <property type="match status" value="1"/>
</dbReference>
<gene>
    <name evidence="2" type="ORF">LJ207_07685</name>
</gene>